<dbReference type="InterPro" id="IPR036097">
    <property type="entry name" value="HisK_dim/P_sf"/>
</dbReference>
<keyword evidence="6" id="KW-0902">Two-component regulatory system</keyword>
<sequence>MKRQTVMIVDDTPANIEILSESLGDDYELFFATSGFDALELIRADKPDLILLDIMMPGMDGFELCRILKGEPSTRDIPIIFVTAMIEEEQEIKGLELGAIDYLTKPISPHIVRARVKNHLELKRYRDLLETLASAADRAKKEFLRSVSHELRTPLTPIIGMTDLVLTQEEDDNKRKYLGMVQKSATRLLGIVEDLIETSRLEGEGGAPENAPFHLKSFLDMVVMEARAMADAKGLTFNVHLDAALPEVVVTDQAMLHKVLTMLLGNAVKFTPAGAVGLEVCRQEIAGEQMLQFSISDTGVGIDEADLERIFSDFTQSDGSITRSYPGLGLGLTLARRMTELMDGSIWAENAPNGGSVFQLQIPLVLPDPDGVLPTSN</sequence>
<keyword evidence="3 7" id="KW-0597">Phosphoprotein</keyword>
<dbReference type="SMART" id="SM00448">
    <property type="entry name" value="REC"/>
    <property type="match status" value="1"/>
</dbReference>
<evidence type="ECO:0000256" key="5">
    <source>
        <dbReference type="ARBA" id="ARBA00022777"/>
    </source>
</evidence>
<dbReference type="InterPro" id="IPR003661">
    <property type="entry name" value="HisK_dim/P_dom"/>
</dbReference>
<evidence type="ECO:0000256" key="7">
    <source>
        <dbReference type="PROSITE-ProRule" id="PRU00169"/>
    </source>
</evidence>
<dbReference type="InterPro" id="IPR011006">
    <property type="entry name" value="CheY-like_superfamily"/>
</dbReference>
<dbReference type="PANTHER" id="PTHR43047">
    <property type="entry name" value="TWO-COMPONENT HISTIDINE PROTEIN KINASE"/>
    <property type="match status" value="1"/>
</dbReference>
<dbReference type="CDD" id="cd00082">
    <property type="entry name" value="HisKA"/>
    <property type="match status" value="1"/>
</dbReference>
<accession>A0A6V8N1Z9</accession>
<name>A0A6V8N1Z9_9BACT</name>
<evidence type="ECO:0000259" key="8">
    <source>
        <dbReference type="PROSITE" id="PS50109"/>
    </source>
</evidence>
<protein>
    <recommendedName>
        <fullName evidence="2">histidine kinase</fullName>
        <ecNumber evidence="2">2.7.13.3</ecNumber>
    </recommendedName>
</protein>
<dbReference type="PRINTS" id="PR00344">
    <property type="entry name" value="BCTRLSENSOR"/>
</dbReference>
<dbReference type="GO" id="GO:0005886">
    <property type="term" value="C:plasma membrane"/>
    <property type="evidence" value="ECO:0007669"/>
    <property type="project" value="TreeGrafter"/>
</dbReference>
<dbReference type="SMART" id="SM00387">
    <property type="entry name" value="HATPase_c"/>
    <property type="match status" value="1"/>
</dbReference>
<dbReference type="Pfam" id="PF00072">
    <property type="entry name" value="Response_reg"/>
    <property type="match status" value="1"/>
</dbReference>
<dbReference type="PANTHER" id="PTHR43047:SF72">
    <property type="entry name" value="OSMOSENSING HISTIDINE PROTEIN KINASE SLN1"/>
    <property type="match status" value="1"/>
</dbReference>
<dbReference type="Gene3D" id="3.40.50.2300">
    <property type="match status" value="1"/>
</dbReference>
<evidence type="ECO:0000256" key="4">
    <source>
        <dbReference type="ARBA" id="ARBA00022679"/>
    </source>
</evidence>
<evidence type="ECO:0000256" key="2">
    <source>
        <dbReference type="ARBA" id="ARBA00012438"/>
    </source>
</evidence>
<feature type="modified residue" description="4-aspartylphosphate" evidence="7">
    <location>
        <position position="53"/>
    </location>
</feature>
<reference evidence="11" key="1">
    <citation type="submission" date="2020-06" db="EMBL/GenBank/DDBJ databases">
        <title>Draft genomic sequecing of Geomonas sp. Red736.</title>
        <authorList>
            <person name="Itoh H."/>
            <person name="Xu Z.X."/>
            <person name="Ushijima N."/>
            <person name="Masuda Y."/>
            <person name="Shiratori Y."/>
            <person name="Senoo K."/>
        </authorList>
    </citation>
    <scope>NUCLEOTIDE SEQUENCE [LARGE SCALE GENOMIC DNA]</scope>
    <source>
        <strain evidence="11">Red736</strain>
    </source>
</reference>
<organism evidence="10 11">
    <name type="scientific">Geomonas paludis</name>
    <dbReference type="NCBI Taxonomy" id="2740185"/>
    <lineage>
        <taxon>Bacteria</taxon>
        <taxon>Pseudomonadati</taxon>
        <taxon>Thermodesulfobacteriota</taxon>
        <taxon>Desulfuromonadia</taxon>
        <taxon>Geobacterales</taxon>
        <taxon>Geobacteraceae</taxon>
        <taxon>Geomonas</taxon>
    </lineage>
</organism>
<evidence type="ECO:0000259" key="9">
    <source>
        <dbReference type="PROSITE" id="PS50110"/>
    </source>
</evidence>
<dbReference type="AlphaFoldDB" id="A0A6V8N1Z9"/>
<gene>
    <name evidence="10" type="ORF">GMPD_32880</name>
</gene>
<dbReference type="Proteomes" id="UP000568888">
    <property type="component" value="Unassembled WGS sequence"/>
</dbReference>
<dbReference type="InterPro" id="IPR001789">
    <property type="entry name" value="Sig_transdc_resp-reg_receiver"/>
</dbReference>
<dbReference type="InterPro" id="IPR003594">
    <property type="entry name" value="HATPase_dom"/>
</dbReference>
<dbReference type="PROSITE" id="PS50109">
    <property type="entry name" value="HIS_KIN"/>
    <property type="match status" value="1"/>
</dbReference>
<dbReference type="GO" id="GO:0000155">
    <property type="term" value="F:phosphorelay sensor kinase activity"/>
    <property type="evidence" value="ECO:0007669"/>
    <property type="project" value="InterPro"/>
</dbReference>
<dbReference type="InterPro" id="IPR036890">
    <property type="entry name" value="HATPase_C_sf"/>
</dbReference>
<dbReference type="InterPro" id="IPR004358">
    <property type="entry name" value="Sig_transdc_His_kin-like_C"/>
</dbReference>
<feature type="domain" description="Histidine kinase" evidence="8">
    <location>
        <begin position="146"/>
        <end position="366"/>
    </location>
</feature>
<dbReference type="SUPFAM" id="SSF47384">
    <property type="entry name" value="Homodimeric domain of signal transducing histidine kinase"/>
    <property type="match status" value="1"/>
</dbReference>
<dbReference type="EC" id="2.7.13.3" evidence="2"/>
<keyword evidence="5" id="KW-0418">Kinase</keyword>
<dbReference type="CDD" id="cd16922">
    <property type="entry name" value="HATPase_EvgS-ArcB-TorS-like"/>
    <property type="match status" value="1"/>
</dbReference>
<dbReference type="Pfam" id="PF00512">
    <property type="entry name" value="HisKA"/>
    <property type="match status" value="1"/>
</dbReference>
<dbReference type="EMBL" id="BLXY01000009">
    <property type="protein sequence ID" value="GFO65369.1"/>
    <property type="molecule type" value="Genomic_DNA"/>
</dbReference>
<dbReference type="PROSITE" id="PS50110">
    <property type="entry name" value="RESPONSE_REGULATORY"/>
    <property type="match status" value="1"/>
</dbReference>
<comment type="catalytic activity">
    <reaction evidence="1">
        <text>ATP + protein L-histidine = ADP + protein N-phospho-L-histidine.</text>
        <dbReference type="EC" id="2.7.13.3"/>
    </reaction>
</comment>
<dbReference type="Gene3D" id="1.10.287.130">
    <property type="match status" value="1"/>
</dbReference>
<evidence type="ECO:0000256" key="1">
    <source>
        <dbReference type="ARBA" id="ARBA00000085"/>
    </source>
</evidence>
<evidence type="ECO:0000313" key="11">
    <source>
        <dbReference type="Proteomes" id="UP000568888"/>
    </source>
</evidence>
<dbReference type="InterPro" id="IPR005467">
    <property type="entry name" value="His_kinase_dom"/>
</dbReference>
<dbReference type="FunFam" id="1.10.287.130:FF:000001">
    <property type="entry name" value="Two-component sensor histidine kinase"/>
    <property type="match status" value="1"/>
</dbReference>
<evidence type="ECO:0000313" key="10">
    <source>
        <dbReference type="EMBL" id="GFO65369.1"/>
    </source>
</evidence>
<dbReference type="Pfam" id="PF02518">
    <property type="entry name" value="HATPase_c"/>
    <property type="match status" value="1"/>
</dbReference>
<dbReference type="SUPFAM" id="SSF52172">
    <property type="entry name" value="CheY-like"/>
    <property type="match status" value="1"/>
</dbReference>
<evidence type="ECO:0000256" key="3">
    <source>
        <dbReference type="ARBA" id="ARBA00022553"/>
    </source>
</evidence>
<dbReference type="RefSeq" id="WP_183349388.1">
    <property type="nucleotide sequence ID" value="NZ_BLXY01000009.1"/>
</dbReference>
<evidence type="ECO:0000256" key="6">
    <source>
        <dbReference type="ARBA" id="ARBA00023012"/>
    </source>
</evidence>
<dbReference type="CDD" id="cd19920">
    <property type="entry name" value="REC_PA4781-like"/>
    <property type="match status" value="1"/>
</dbReference>
<keyword evidence="4" id="KW-0808">Transferase</keyword>
<feature type="domain" description="Response regulatory" evidence="9">
    <location>
        <begin position="5"/>
        <end position="120"/>
    </location>
</feature>
<dbReference type="SUPFAM" id="SSF55874">
    <property type="entry name" value="ATPase domain of HSP90 chaperone/DNA topoisomerase II/histidine kinase"/>
    <property type="match status" value="1"/>
</dbReference>
<dbReference type="Gene3D" id="3.30.565.10">
    <property type="entry name" value="Histidine kinase-like ATPase, C-terminal domain"/>
    <property type="match status" value="1"/>
</dbReference>
<dbReference type="SMART" id="SM00388">
    <property type="entry name" value="HisKA"/>
    <property type="match status" value="1"/>
</dbReference>
<dbReference type="GO" id="GO:0009927">
    <property type="term" value="F:histidine phosphotransfer kinase activity"/>
    <property type="evidence" value="ECO:0007669"/>
    <property type="project" value="TreeGrafter"/>
</dbReference>
<comment type="caution">
    <text evidence="10">The sequence shown here is derived from an EMBL/GenBank/DDBJ whole genome shotgun (WGS) entry which is preliminary data.</text>
</comment>
<proteinExistence type="predicted"/>